<reference evidence="3 4" key="1">
    <citation type="journal article" date="2018" name="Evol. Lett.">
        <title>Horizontal gene cluster transfer increased hallucinogenic mushroom diversity.</title>
        <authorList>
            <person name="Reynolds H.T."/>
            <person name="Vijayakumar V."/>
            <person name="Gluck-Thaler E."/>
            <person name="Korotkin H.B."/>
            <person name="Matheny P.B."/>
            <person name="Slot J.C."/>
        </authorList>
    </citation>
    <scope>NUCLEOTIDE SEQUENCE [LARGE SCALE GENOMIC DNA]</scope>
    <source>
        <strain evidence="3 4">2629</strain>
    </source>
</reference>
<protein>
    <recommendedName>
        <fullName evidence="2">G domain-containing protein</fullName>
    </recommendedName>
</protein>
<organism evidence="3 4">
    <name type="scientific">Panaeolus cyanescens</name>
    <dbReference type="NCBI Taxonomy" id="181874"/>
    <lineage>
        <taxon>Eukaryota</taxon>
        <taxon>Fungi</taxon>
        <taxon>Dikarya</taxon>
        <taxon>Basidiomycota</taxon>
        <taxon>Agaricomycotina</taxon>
        <taxon>Agaricomycetes</taxon>
        <taxon>Agaricomycetidae</taxon>
        <taxon>Agaricales</taxon>
        <taxon>Agaricineae</taxon>
        <taxon>Galeropsidaceae</taxon>
        <taxon>Panaeolus</taxon>
    </lineage>
</organism>
<dbReference type="SUPFAM" id="SSF52540">
    <property type="entry name" value="P-loop containing nucleoside triphosphate hydrolases"/>
    <property type="match status" value="1"/>
</dbReference>
<dbReference type="EMBL" id="NHTK01000527">
    <property type="protein sequence ID" value="PPR07083.1"/>
    <property type="molecule type" value="Genomic_DNA"/>
</dbReference>
<dbReference type="GO" id="GO:0005525">
    <property type="term" value="F:GTP binding"/>
    <property type="evidence" value="ECO:0007669"/>
    <property type="project" value="InterPro"/>
</dbReference>
<evidence type="ECO:0000256" key="1">
    <source>
        <dbReference type="SAM" id="Coils"/>
    </source>
</evidence>
<dbReference type="InterPro" id="IPR027417">
    <property type="entry name" value="P-loop_NTPase"/>
</dbReference>
<keyword evidence="4" id="KW-1185">Reference proteome</keyword>
<evidence type="ECO:0000313" key="3">
    <source>
        <dbReference type="EMBL" id="PPR07083.1"/>
    </source>
</evidence>
<sequence length="320" mass="36546">MEKIGPSDKVILVLGPTGAGKSQFIESAIHDPTLQLASSSLKSDTQDIRLYRLSKRPSSRFHDETVVLVDTPGFDDTDRDDKITLDIISRWLRKQYQSESILAGVLWLHPINKARMNKAAVDNFNLFVQLSGPEAAKSVVFVTTMWDLPSEGQSASSKLVELERDFWKEMIENGAKVAQFDKRDHVNAAWSIIATLASQQTTRNVLRLQRELSTSPDIKRTSAFRTLLDDVERLTQDYRSTNERLQSLKLRHKGNIQHPDVVEAQRELKECCSRLESAIEASKKQKIFKRRLFGLVKTTQEKQFYENLKVCPRLELDLAF</sequence>
<dbReference type="OrthoDB" id="8954335at2759"/>
<dbReference type="Proteomes" id="UP000284842">
    <property type="component" value="Unassembled WGS sequence"/>
</dbReference>
<gene>
    <name evidence="3" type="ORF">CVT24_010984</name>
</gene>
<dbReference type="AlphaFoldDB" id="A0A409YVT9"/>
<dbReference type="InterPro" id="IPR006073">
    <property type="entry name" value="GTP-bd"/>
</dbReference>
<dbReference type="Gene3D" id="3.40.50.300">
    <property type="entry name" value="P-loop containing nucleotide triphosphate hydrolases"/>
    <property type="match status" value="1"/>
</dbReference>
<evidence type="ECO:0000259" key="2">
    <source>
        <dbReference type="Pfam" id="PF01926"/>
    </source>
</evidence>
<feature type="coiled-coil region" evidence="1">
    <location>
        <begin position="231"/>
        <end position="281"/>
    </location>
</feature>
<comment type="caution">
    <text evidence="3">The sequence shown here is derived from an EMBL/GenBank/DDBJ whole genome shotgun (WGS) entry which is preliminary data.</text>
</comment>
<dbReference type="Pfam" id="PF01926">
    <property type="entry name" value="MMR_HSR1"/>
    <property type="match status" value="1"/>
</dbReference>
<keyword evidence="1" id="KW-0175">Coiled coil</keyword>
<dbReference type="CDD" id="cd00882">
    <property type="entry name" value="Ras_like_GTPase"/>
    <property type="match status" value="1"/>
</dbReference>
<name>A0A409YVT9_9AGAR</name>
<proteinExistence type="predicted"/>
<feature type="domain" description="G" evidence="2">
    <location>
        <begin position="11"/>
        <end position="83"/>
    </location>
</feature>
<accession>A0A409YVT9</accession>
<evidence type="ECO:0000313" key="4">
    <source>
        <dbReference type="Proteomes" id="UP000284842"/>
    </source>
</evidence>
<dbReference type="InParanoid" id="A0A409YVT9"/>
<dbReference type="STRING" id="181874.A0A409YVT9"/>